<dbReference type="InterPro" id="IPR005183">
    <property type="entry name" value="DUF305_CopM-like"/>
</dbReference>
<feature type="compositionally biased region" description="Polar residues" evidence="1">
    <location>
        <begin position="48"/>
        <end position="59"/>
    </location>
</feature>
<name>A0ABP6W5D9_9ACTN</name>
<feature type="domain" description="DUF305" evidence="3">
    <location>
        <begin position="72"/>
        <end position="197"/>
    </location>
</feature>
<gene>
    <name evidence="4" type="ORF">GCM10022295_28560</name>
</gene>
<comment type="caution">
    <text evidence="4">The sequence shown here is derived from an EMBL/GenBank/DDBJ whole genome shotgun (WGS) entry which is preliminary data.</text>
</comment>
<keyword evidence="5" id="KW-1185">Reference proteome</keyword>
<dbReference type="Gene3D" id="1.20.1260.10">
    <property type="match status" value="1"/>
</dbReference>
<proteinExistence type="predicted"/>
<reference evidence="5" key="1">
    <citation type="journal article" date="2019" name="Int. J. Syst. Evol. Microbiol.">
        <title>The Global Catalogue of Microorganisms (GCM) 10K type strain sequencing project: providing services to taxonomists for standard genome sequencing and annotation.</title>
        <authorList>
            <consortium name="The Broad Institute Genomics Platform"/>
            <consortium name="The Broad Institute Genome Sequencing Center for Infectious Disease"/>
            <person name="Wu L."/>
            <person name="Ma J."/>
        </authorList>
    </citation>
    <scope>NUCLEOTIDE SEQUENCE [LARGE SCALE GENOMIC DNA]</scope>
    <source>
        <strain evidence="5">JCM 17656</strain>
    </source>
</reference>
<feature type="signal peptide" evidence="2">
    <location>
        <begin position="1"/>
        <end position="35"/>
    </location>
</feature>
<sequence length="212" mass="21991">MSQGAAMTDLATGGPKKALLAALLCALTVTGCAGATQPSGPAAAPTASIGSHGTESSPEPASVLPGGLTATDIGWIQLMIAMDDQARHILLLAPERSDSTDLKSWAADTVEHHRAELATLQGLLAQAAIPDDNPHEGHDMPGMVNAQELQAMEAARGPHFDRLLRSAMLEHFTQTRKMAASVRKAEASGEVKKLALATGSSAADSQRRLQST</sequence>
<dbReference type="PANTHER" id="PTHR36933:SF1">
    <property type="entry name" value="SLL0788 PROTEIN"/>
    <property type="match status" value="1"/>
</dbReference>
<dbReference type="EMBL" id="BAABCE010000005">
    <property type="protein sequence ID" value="GAA3544895.1"/>
    <property type="molecule type" value="Genomic_DNA"/>
</dbReference>
<dbReference type="InterPro" id="IPR012347">
    <property type="entry name" value="Ferritin-like"/>
</dbReference>
<dbReference type="Pfam" id="PF03713">
    <property type="entry name" value="DUF305"/>
    <property type="match status" value="1"/>
</dbReference>
<dbReference type="PANTHER" id="PTHR36933">
    <property type="entry name" value="SLL0788 PROTEIN"/>
    <property type="match status" value="1"/>
</dbReference>
<feature type="region of interest" description="Disordered" evidence="1">
    <location>
        <begin position="36"/>
        <end position="65"/>
    </location>
</feature>
<feature type="chain" id="PRO_5046847146" description="DUF305 domain-containing protein" evidence="2">
    <location>
        <begin position="36"/>
        <end position="212"/>
    </location>
</feature>
<protein>
    <recommendedName>
        <fullName evidence="3">DUF305 domain-containing protein</fullName>
    </recommendedName>
</protein>
<dbReference type="Proteomes" id="UP001500707">
    <property type="component" value="Unassembled WGS sequence"/>
</dbReference>
<keyword evidence="2" id="KW-0732">Signal</keyword>
<evidence type="ECO:0000313" key="4">
    <source>
        <dbReference type="EMBL" id="GAA3544895.1"/>
    </source>
</evidence>
<accession>A0ABP6W5D9</accession>
<evidence type="ECO:0000259" key="3">
    <source>
        <dbReference type="Pfam" id="PF03713"/>
    </source>
</evidence>
<evidence type="ECO:0000256" key="2">
    <source>
        <dbReference type="SAM" id="SignalP"/>
    </source>
</evidence>
<organism evidence="4 5">
    <name type="scientific">Streptomyces osmaniensis</name>
    <dbReference type="NCBI Taxonomy" id="593134"/>
    <lineage>
        <taxon>Bacteria</taxon>
        <taxon>Bacillati</taxon>
        <taxon>Actinomycetota</taxon>
        <taxon>Actinomycetes</taxon>
        <taxon>Kitasatosporales</taxon>
        <taxon>Streptomycetaceae</taxon>
        <taxon>Streptomyces</taxon>
    </lineage>
</organism>
<evidence type="ECO:0000313" key="5">
    <source>
        <dbReference type="Proteomes" id="UP001500707"/>
    </source>
</evidence>
<evidence type="ECO:0000256" key="1">
    <source>
        <dbReference type="SAM" id="MobiDB-lite"/>
    </source>
</evidence>